<sequence>MVHIADKVVKLFIRNNVVKEMEYDIYFYGMKLFLGEMINISLILLIGMLCGRRIETIVFLLAFIPIRVFAGGYHASCRRNCTLVFTGSYMCLCCVWNYIILSNSVLESYLYVLMIIADIVILRLAPVEHKKRPFEPNQVPVYRRKIRIRLLFVNMVVVLTIFMSNRMKEMGLFIILALFLISILLIVESIKNIRYEANSVVLDEE</sequence>
<feature type="transmembrane region" description="Helical" evidence="8">
    <location>
        <begin position="108"/>
        <end position="125"/>
    </location>
</feature>
<evidence type="ECO:0000256" key="3">
    <source>
        <dbReference type="ARBA" id="ARBA00022670"/>
    </source>
</evidence>
<dbReference type="InterPro" id="IPR006741">
    <property type="entry name" value="AgrB"/>
</dbReference>
<dbReference type="SMART" id="SM00793">
    <property type="entry name" value="AgrB"/>
    <property type="match status" value="1"/>
</dbReference>
<evidence type="ECO:0000256" key="4">
    <source>
        <dbReference type="ARBA" id="ARBA00022692"/>
    </source>
</evidence>
<evidence type="ECO:0000313" key="10">
    <source>
        <dbReference type="Proteomes" id="UP001523566"/>
    </source>
</evidence>
<dbReference type="Proteomes" id="UP001523566">
    <property type="component" value="Unassembled WGS sequence"/>
</dbReference>
<keyword evidence="10" id="KW-1185">Reference proteome</keyword>
<evidence type="ECO:0000256" key="5">
    <source>
        <dbReference type="ARBA" id="ARBA00022801"/>
    </source>
</evidence>
<dbReference type="Pfam" id="PF04647">
    <property type="entry name" value="AgrB"/>
    <property type="match status" value="1"/>
</dbReference>
<evidence type="ECO:0000256" key="1">
    <source>
        <dbReference type="ARBA" id="ARBA00022475"/>
    </source>
</evidence>
<keyword evidence="3" id="KW-0645">Protease</keyword>
<keyword evidence="4 8" id="KW-0812">Transmembrane</keyword>
<feature type="transmembrane region" description="Helical" evidence="8">
    <location>
        <begin position="25"/>
        <end position="48"/>
    </location>
</feature>
<feature type="transmembrane region" description="Helical" evidence="8">
    <location>
        <begin position="146"/>
        <end position="164"/>
    </location>
</feature>
<evidence type="ECO:0000256" key="8">
    <source>
        <dbReference type="SAM" id="Phobius"/>
    </source>
</evidence>
<gene>
    <name evidence="9" type="ORF">NK125_13135</name>
</gene>
<evidence type="ECO:0000256" key="7">
    <source>
        <dbReference type="ARBA" id="ARBA00023136"/>
    </source>
</evidence>
<organism evidence="9 10">
    <name type="scientific">Aequitasia blattaphilus</name>
    <dbReference type="NCBI Taxonomy" id="2949332"/>
    <lineage>
        <taxon>Bacteria</taxon>
        <taxon>Bacillati</taxon>
        <taxon>Bacillota</taxon>
        <taxon>Clostridia</taxon>
        <taxon>Lachnospirales</taxon>
        <taxon>Lachnospiraceae</taxon>
        <taxon>Aequitasia</taxon>
    </lineage>
</organism>
<evidence type="ECO:0000256" key="2">
    <source>
        <dbReference type="ARBA" id="ARBA00022654"/>
    </source>
</evidence>
<feature type="transmembrane region" description="Helical" evidence="8">
    <location>
        <begin position="54"/>
        <end position="70"/>
    </location>
</feature>
<keyword evidence="1" id="KW-1003">Cell membrane</keyword>
<feature type="transmembrane region" description="Helical" evidence="8">
    <location>
        <begin position="82"/>
        <end position="102"/>
    </location>
</feature>
<accession>A0ABT1EBZ3</accession>
<keyword evidence="5" id="KW-0378">Hydrolase</keyword>
<dbReference type="RefSeq" id="WP_262067124.1">
    <property type="nucleotide sequence ID" value="NZ_JAMXOD010000023.1"/>
</dbReference>
<proteinExistence type="predicted"/>
<keyword evidence="6 8" id="KW-1133">Transmembrane helix</keyword>
<feature type="transmembrane region" description="Helical" evidence="8">
    <location>
        <begin position="170"/>
        <end position="187"/>
    </location>
</feature>
<keyword evidence="2" id="KW-0673">Quorum sensing</keyword>
<evidence type="ECO:0000256" key="6">
    <source>
        <dbReference type="ARBA" id="ARBA00022989"/>
    </source>
</evidence>
<dbReference type="EMBL" id="JAMZFW010000023">
    <property type="protein sequence ID" value="MCP1103350.1"/>
    <property type="molecule type" value="Genomic_DNA"/>
</dbReference>
<keyword evidence="7 8" id="KW-0472">Membrane</keyword>
<evidence type="ECO:0000313" key="9">
    <source>
        <dbReference type="EMBL" id="MCP1103350.1"/>
    </source>
</evidence>
<protein>
    <submittedName>
        <fullName evidence="9">Accessory gene regulator B family protein</fullName>
    </submittedName>
</protein>
<comment type="caution">
    <text evidence="9">The sequence shown here is derived from an EMBL/GenBank/DDBJ whole genome shotgun (WGS) entry which is preliminary data.</text>
</comment>
<name>A0ABT1EBZ3_9FIRM</name>
<reference evidence="9 10" key="1">
    <citation type="journal article" date="2022" name="Genome Biol. Evol.">
        <title>Host diet, physiology and behaviors set the stage for Lachnospiraceae cladogenesis.</title>
        <authorList>
            <person name="Vera-Ponce De Leon A."/>
            <person name="Schneider M."/>
            <person name="Jahnes B.C."/>
            <person name="Sadowski V."/>
            <person name="Camuy-Velez L.A."/>
            <person name="Duan J."/>
            <person name="Sabree Z.L."/>
        </authorList>
    </citation>
    <scope>NUCLEOTIDE SEQUENCE [LARGE SCALE GENOMIC DNA]</scope>
    <source>
        <strain evidence="9 10">PAL113</strain>
    </source>
</reference>